<comment type="caution">
    <text evidence="1">The sequence shown here is derived from an EMBL/GenBank/DDBJ whole genome shotgun (WGS) entry which is preliminary data.</text>
</comment>
<dbReference type="Proteomes" id="UP001295740">
    <property type="component" value="Unassembled WGS sequence"/>
</dbReference>
<keyword evidence="2" id="KW-1185">Reference proteome</keyword>
<gene>
    <name evidence="1" type="ORF">KHLLAP_LOCUS11850</name>
</gene>
<protein>
    <submittedName>
        <fullName evidence="1">Uu.00g070070.m01.CDS01</fullName>
    </submittedName>
</protein>
<dbReference type="AlphaFoldDB" id="A0AAI8VUL5"/>
<accession>A0AAI8VUL5</accession>
<reference evidence="1" key="1">
    <citation type="submission" date="2023-10" db="EMBL/GenBank/DDBJ databases">
        <authorList>
            <person name="Hackl T."/>
        </authorList>
    </citation>
    <scope>NUCLEOTIDE SEQUENCE</scope>
</reference>
<dbReference type="EMBL" id="CAUWAG010000018">
    <property type="protein sequence ID" value="CAJ2511382.1"/>
    <property type="molecule type" value="Genomic_DNA"/>
</dbReference>
<sequence length="73" mass="8289">MCTTGFIYYRECKHLSAPTHIPCRAMGRCNGARRNGMDFANLPPSERFVEVCGSCYACHFVRKADGSYAYVDW</sequence>
<evidence type="ECO:0000313" key="2">
    <source>
        <dbReference type="Proteomes" id="UP001295740"/>
    </source>
</evidence>
<proteinExistence type="predicted"/>
<name>A0AAI8VUL5_9PEZI</name>
<evidence type="ECO:0000313" key="1">
    <source>
        <dbReference type="EMBL" id="CAJ2511382.1"/>
    </source>
</evidence>
<organism evidence="1 2">
    <name type="scientific">Anthostomella pinea</name>
    <dbReference type="NCBI Taxonomy" id="933095"/>
    <lineage>
        <taxon>Eukaryota</taxon>
        <taxon>Fungi</taxon>
        <taxon>Dikarya</taxon>
        <taxon>Ascomycota</taxon>
        <taxon>Pezizomycotina</taxon>
        <taxon>Sordariomycetes</taxon>
        <taxon>Xylariomycetidae</taxon>
        <taxon>Xylariales</taxon>
        <taxon>Xylariaceae</taxon>
        <taxon>Anthostomella</taxon>
    </lineage>
</organism>